<evidence type="ECO:0000313" key="2">
    <source>
        <dbReference type="EMBL" id="QDT58920.1"/>
    </source>
</evidence>
<dbReference type="RefSeq" id="WP_419188198.1">
    <property type="nucleotide sequence ID" value="NZ_CP036272.1"/>
</dbReference>
<evidence type="ECO:0000256" key="1">
    <source>
        <dbReference type="SAM" id="MobiDB-lite"/>
    </source>
</evidence>
<feature type="region of interest" description="Disordered" evidence="1">
    <location>
        <begin position="194"/>
        <end position="263"/>
    </location>
</feature>
<dbReference type="AlphaFoldDB" id="A0A517SS14"/>
<name>A0A517SS14_9BACT</name>
<evidence type="ECO:0008006" key="4">
    <source>
        <dbReference type="Google" id="ProtNLM"/>
    </source>
</evidence>
<dbReference type="SUPFAM" id="SSF48452">
    <property type="entry name" value="TPR-like"/>
    <property type="match status" value="1"/>
</dbReference>
<proteinExistence type="predicted"/>
<dbReference type="EMBL" id="CP036272">
    <property type="protein sequence ID" value="QDT58920.1"/>
    <property type="molecule type" value="Genomic_DNA"/>
</dbReference>
<reference evidence="2 3" key="1">
    <citation type="submission" date="2019-02" db="EMBL/GenBank/DDBJ databases">
        <title>Deep-cultivation of Planctomycetes and their phenomic and genomic characterization uncovers novel biology.</title>
        <authorList>
            <person name="Wiegand S."/>
            <person name="Jogler M."/>
            <person name="Boedeker C."/>
            <person name="Pinto D."/>
            <person name="Vollmers J."/>
            <person name="Rivas-Marin E."/>
            <person name="Kohn T."/>
            <person name="Peeters S.H."/>
            <person name="Heuer A."/>
            <person name="Rast P."/>
            <person name="Oberbeckmann S."/>
            <person name="Bunk B."/>
            <person name="Jeske O."/>
            <person name="Meyerdierks A."/>
            <person name="Storesund J.E."/>
            <person name="Kallscheuer N."/>
            <person name="Luecker S."/>
            <person name="Lage O.M."/>
            <person name="Pohl T."/>
            <person name="Merkel B.J."/>
            <person name="Hornburger P."/>
            <person name="Mueller R.-W."/>
            <person name="Bruemmer F."/>
            <person name="Labrenz M."/>
            <person name="Spormann A.M."/>
            <person name="Op den Camp H."/>
            <person name="Overmann J."/>
            <person name="Amann R."/>
            <person name="Jetten M.S.M."/>
            <person name="Mascher T."/>
            <person name="Medema M.H."/>
            <person name="Devos D.P."/>
            <person name="Kaster A.-K."/>
            <person name="Ovreas L."/>
            <person name="Rohde M."/>
            <person name="Galperin M.Y."/>
            <person name="Jogler C."/>
        </authorList>
    </citation>
    <scope>NUCLEOTIDE SEQUENCE [LARGE SCALE GENOMIC DNA]</scope>
    <source>
        <strain evidence="2 3">SV_7m_r</strain>
    </source>
</reference>
<organism evidence="2 3">
    <name type="scientific">Stieleria bergensis</name>
    <dbReference type="NCBI Taxonomy" id="2528025"/>
    <lineage>
        <taxon>Bacteria</taxon>
        <taxon>Pseudomonadati</taxon>
        <taxon>Planctomycetota</taxon>
        <taxon>Planctomycetia</taxon>
        <taxon>Pirellulales</taxon>
        <taxon>Pirellulaceae</taxon>
        <taxon>Stieleria</taxon>
    </lineage>
</organism>
<sequence length="263" mass="26572">MTRLSLCAGLLLAVTSMGSPCRGSDLAVLAEEFGRGVHAYYGGQLDVANKHLNAAIDGGSRDPRSFYFRGIVLWQQGNEEAAKEDWTKGSEIEALYGDAVYIGRSLARFQGEPRLVLEGIRKDARMKVLTNQLKRSDQRLAELGVRSVPVTEYRPIAPGPAAKDPFAAGGALGSGAGQAKVESIDAMAGAKQDPFANERSAPAAGGAAPAAAGGDPFGGAGGASPAPADPFGGTGGGAAPADPFAPAGGGGADPFGGSDPFGN</sequence>
<feature type="compositionally biased region" description="Low complexity" evidence="1">
    <location>
        <begin position="200"/>
        <end position="214"/>
    </location>
</feature>
<protein>
    <recommendedName>
        <fullName evidence="4">Tetratricopeptide repeat protein</fullName>
    </recommendedName>
</protein>
<dbReference type="InterPro" id="IPR011990">
    <property type="entry name" value="TPR-like_helical_dom_sf"/>
</dbReference>
<evidence type="ECO:0000313" key="3">
    <source>
        <dbReference type="Proteomes" id="UP000315003"/>
    </source>
</evidence>
<accession>A0A517SS14</accession>
<dbReference type="Proteomes" id="UP000315003">
    <property type="component" value="Chromosome"/>
</dbReference>
<dbReference type="Gene3D" id="1.25.40.10">
    <property type="entry name" value="Tetratricopeptide repeat domain"/>
    <property type="match status" value="1"/>
</dbReference>
<keyword evidence="3" id="KW-1185">Reference proteome</keyword>
<gene>
    <name evidence="2" type="ORF">SV7mr_14220</name>
</gene>